<dbReference type="Gene3D" id="3.30.40.10">
    <property type="entry name" value="Zinc/RING finger domain, C3HC4 (zinc finger)"/>
    <property type="match status" value="1"/>
</dbReference>
<evidence type="ECO:0000256" key="3">
    <source>
        <dbReference type="ARBA" id="ARBA00022833"/>
    </source>
</evidence>
<keyword evidence="3" id="KW-0862">Zinc</keyword>
<dbReference type="InterPro" id="IPR019787">
    <property type="entry name" value="Znf_PHD-finger"/>
</dbReference>
<dbReference type="AlphaFoldDB" id="A0AAD6VPY3"/>
<keyword evidence="2 4" id="KW-0863">Zinc-finger</keyword>
<name>A0AAD6VPY3_9AGAR</name>
<organism evidence="7 8">
    <name type="scientific">Mycena pura</name>
    <dbReference type="NCBI Taxonomy" id="153505"/>
    <lineage>
        <taxon>Eukaryota</taxon>
        <taxon>Fungi</taxon>
        <taxon>Dikarya</taxon>
        <taxon>Basidiomycota</taxon>
        <taxon>Agaricomycotina</taxon>
        <taxon>Agaricomycetes</taxon>
        <taxon>Agaricomycetidae</taxon>
        <taxon>Agaricales</taxon>
        <taxon>Marasmiineae</taxon>
        <taxon>Mycenaceae</taxon>
        <taxon>Mycena</taxon>
    </lineage>
</organism>
<accession>A0AAD6VPY3</accession>
<evidence type="ECO:0000313" key="8">
    <source>
        <dbReference type="Proteomes" id="UP001219525"/>
    </source>
</evidence>
<reference evidence="7" key="1">
    <citation type="submission" date="2023-03" db="EMBL/GenBank/DDBJ databases">
        <title>Massive genome expansion in bonnet fungi (Mycena s.s.) driven by repeated elements and novel gene families across ecological guilds.</title>
        <authorList>
            <consortium name="Lawrence Berkeley National Laboratory"/>
            <person name="Harder C.B."/>
            <person name="Miyauchi S."/>
            <person name="Viragh M."/>
            <person name="Kuo A."/>
            <person name="Thoen E."/>
            <person name="Andreopoulos B."/>
            <person name="Lu D."/>
            <person name="Skrede I."/>
            <person name="Drula E."/>
            <person name="Henrissat B."/>
            <person name="Morin E."/>
            <person name="Kohler A."/>
            <person name="Barry K."/>
            <person name="LaButti K."/>
            <person name="Morin E."/>
            <person name="Salamov A."/>
            <person name="Lipzen A."/>
            <person name="Mereny Z."/>
            <person name="Hegedus B."/>
            <person name="Baldrian P."/>
            <person name="Stursova M."/>
            <person name="Weitz H."/>
            <person name="Taylor A."/>
            <person name="Grigoriev I.V."/>
            <person name="Nagy L.G."/>
            <person name="Martin F."/>
            <person name="Kauserud H."/>
        </authorList>
    </citation>
    <scope>NUCLEOTIDE SEQUENCE</scope>
    <source>
        <strain evidence="7">9144</strain>
    </source>
</reference>
<evidence type="ECO:0000256" key="1">
    <source>
        <dbReference type="ARBA" id="ARBA00022723"/>
    </source>
</evidence>
<dbReference type="InterPro" id="IPR011011">
    <property type="entry name" value="Znf_FYVE_PHD"/>
</dbReference>
<evidence type="ECO:0000259" key="6">
    <source>
        <dbReference type="PROSITE" id="PS50016"/>
    </source>
</evidence>
<dbReference type="Pfam" id="PF00628">
    <property type="entry name" value="PHD"/>
    <property type="match status" value="1"/>
</dbReference>
<keyword evidence="1" id="KW-0479">Metal-binding</keyword>
<gene>
    <name evidence="7" type="ORF">GGX14DRAFT_591855</name>
</gene>
<dbReference type="Proteomes" id="UP001219525">
    <property type="component" value="Unassembled WGS sequence"/>
</dbReference>
<dbReference type="SMART" id="SM00249">
    <property type="entry name" value="PHD"/>
    <property type="match status" value="1"/>
</dbReference>
<dbReference type="GO" id="GO:0008270">
    <property type="term" value="F:zinc ion binding"/>
    <property type="evidence" value="ECO:0007669"/>
    <property type="project" value="UniProtKB-KW"/>
</dbReference>
<comment type="caution">
    <text evidence="7">The sequence shown here is derived from an EMBL/GenBank/DDBJ whole genome shotgun (WGS) entry which is preliminary data.</text>
</comment>
<evidence type="ECO:0000256" key="4">
    <source>
        <dbReference type="PROSITE-ProRule" id="PRU00146"/>
    </source>
</evidence>
<evidence type="ECO:0000256" key="2">
    <source>
        <dbReference type="ARBA" id="ARBA00022771"/>
    </source>
</evidence>
<sequence>MDHVSKKKKDKSVCVCGEDYANNVKNYLLICQRCSDKWHHRCIEPPIPDTELIKMFDILLATHQPMISWTCLKCERRNASSDAQSTFPDPVIFDVDTESEPQVSTVPVIDLTVSPETRPKDVHTATRTAEVIDLSESPAATRPLSMTDSDVIDLTLDSPRNIPLGPEARATARIAPSTLPEIFTEAPSSQPKPDGDTFSTSREESVSEDVTPDTPRMLKQEATHSPPMQVDDDDDDVDQKPLALLFQDLKVSALLARSPPGGSPGLAWITEHFETSVHMAKWEQYVKKQDTRQPLSRRKPKTTKFLGGRTSSMAFTVIDGNQLYNS</sequence>
<dbReference type="PROSITE" id="PS50016">
    <property type="entry name" value="ZF_PHD_2"/>
    <property type="match status" value="1"/>
</dbReference>
<protein>
    <recommendedName>
        <fullName evidence="6">PHD-type domain-containing protein</fullName>
    </recommendedName>
</protein>
<feature type="region of interest" description="Disordered" evidence="5">
    <location>
        <begin position="172"/>
        <end position="235"/>
    </location>
</feature>
<evidence type="ECO:0000313" key="7">
    <source>
        <dbReference type="EMBL" id="KAJ7219382.1"/>
    </source>
</evidence>
<keyword evidence="8" id="KW-1185">Reference proteome</keyword>
<dbReference type="InterPro" id="IPR019786">
    <property type="entry name" value="Zinc_finger_PHD-type_CS"/>
</dbReference>
<feature type="domain" description="PHD-type" evidence="6">
    <location>
        <begin position="11"/>
        <end position="77"/>
    </location>
</feature>
<dbReference type="InterPro" id="IPR001965">
    <property type="entry name" value="Znf_PHD"/>
</dbReference>
<dbReference type="PROSITE" id="PS01359">
    <property type="entry name" value="ZF_PHD_1"/>
    <property type="match status" value="1"/>
</dbReference>
<dbReference type="SUPFAM" id="SSF57903">
    <property type="entry name" value="FYVE/PHD zinc finger"/>
    <property type="match status" value="1"/>
</dbReference>
<dbReference type="EMBL" id="JARJCW010000011">
    <property type="protein sequence ID" value="KAJ7219382.1"/>
    <property type="molecule type" value="Genomic_DNA"/>
</dbReference>
<proteinExistence type="predicted"/>
<dbReference type="InterPro" id="IPR013083">
    <property type="entry name" value="Znf_RING/FYVE/PHD"/>
</dbReference>
<evidence type="ECO:0000256" key="5">
    <source>
        <dbReference type="SAM" id="MobiDB-lite"/>
    </source>
</evidence>